<dbReference type="InterPro" id="IPR036249">
    <property type="entry name" value="Thioredoxin-like_sf"/>
</dbReference>
<dbReference type="EMBL" id="JABBJJ010000068">
    <property type="protein sequence ID" value="NMO16465.1"/>
    <property type="molecule type" value="Genomic_DNA"/>
</dbReference>
<protein>
    <submittedName>
        <fullName evidence="3">Ferredoxin</fullName>
    </submittedName>
</protein>
<reference evidence="3 4" key="1">
    <citation type="submission" date="2020-04" db="EMBL/GenBank/DDBJ databases">
        <title>Draft genome of Pyxidicoccus fallax type strain.</title>
        <authorList>
            <person name="Whitworth D.E."/>
        </authorList>
    </citation>
    <scope>NUCLEOTIDE SEQUENCE [LARGE SCALE GENOMIC DNA]</scope>
    <source>
        <strain evidence="3 4">DSM 14698</strain>
    </source>
</reference>
<dbReference type="InterPro" id="IPR050963">
    <property type="entry name" value="Sirohydro_Cobaltochel/CbiX"/>
</dbReference>
<dbReference type="GO" id="GO:0016829">
    <property type="term" value="F:lyase activity"/>
    <property type="evidence" value="ECO:0007669"/>
    <property type="project" value="UniProtKB-KW"/>
</dbReference>
<dbReference type="GO" id="GO:0046872">
    <property type="term" value="F:metal ion binding"/>
    <property type="evidence" value="ECO:0007669"/>
    <property type="project" value="UniProtKB-KW"/>
</dbReference>
<gene>
    <name evidence="3" type="ORF">HG543_16605</name>
</gene>
<name>A0A848LGK8_9BACT</name>
<dbReference type="Pfam" id="PF01903">
    <property type="entry name" value="CbiX"/>
    <property type="match status" value="2"/>
</dbReference>
<keyword evidence="2" id="KW-0456">Lyase</keyword>
<dbReference type="PANTHER" id="PTHR33542">
    <property type="entry name" value="SIROHYDROCHLORIN FERROCHELATASE, CHLOROPLASTIC"/>
    <property type="match status" value="1"/>
</dbReference>
<evidence type="ECO:0000256" key="2">
    <source>
        <dbReference type="ARBA" id="ARBA00023239"/>
    </source>
</evidence>
<dbReference type="PANTHER" id="PTHR33542:SF3">
    <property type="entry name" value="SIROHYDROCHLORIN FERROCHELATASE, CHLOROPLASTIC"/>
    <property type="match status" value="1"/>
</dbReference>
<dbReference type="Gene3D" id="3.40.50.1400">
    <property type="match status" value="2"/>
</dbReference>
<dbReference type="CDD" id="cd02980">
    <property type="entry name" value="TRX_Fd_family"/>
    <property type="match status" value="1"/>
</dbReference>
<dbReference type="SUPFAM" id="SSF53800">
    <property type="entry name" value="Chelatase"/>
    <property type="match status" value="1"/>
</dbReference>
<dbReference type="Pfam" id="PF01257">
    <property type="entry name" value="2Fe-2S_thioredx"/>
    <property type="match status" value="1"/>
</dbReference>
<comment type="caution">
    <text evidence="3">The sequence shown here is derived from an EMBL/GenBank/DDBJ whole genome shotgun (WGS) entry which is preliminary data.</text>
</comment>
<evidence type="ECO:0000313" key="3">
    <source>
        <dbReference type="EMBL" id="NMO16465.1"/>
    </source>
</evidence>
<dbReference type="CDD" id="cd03416">
    <property type="entry name" value="CbiX_SirB_N"/>
    <property type="match status" value="1"/>
</dbReference>
<evidence type="ECO:0000256" key="1">
    <source>
        <dbReference type="ARBA" id="ARBA00022723"/>
    </source>
</evidence>
<accession>A0A848LGK8</accession>
<dbReference type="RefSeq" id="WP_169345756.1">
    <property type="nucleotide sequence ID" value="NZ_JABBJJ010000068.1"/>
</dbReference>
<keyword evidence="4" id="KW-1185">Reference proteome</keyword>
<dbReference type="SUPFAM" id="SSF52833">
    <property type="entry name" value="Thioredoxin-like"/>
    <property type="match status" value="1"/>
</dbReference>
<evidence type="ECO:0000313" key="4">
    <source>
        <dbReference type="Proteomes" id="UP000518300"/>
    </source>
</evidence>
<dbReference type="Gene3D" id="3.40.30.10">
    <property type="entry name" value="Glutaredoxin"/>
    <property type="match status" value="1"/>
</dbReference>
<proteinExistence type="predicted"/>
<keyword evidence="1" id="KW-0479">Metal-binding</keyword>
<dbReference type="InterPro" id="IPR002762">
    <property type="entry name" value="CbiX-like"/>
</dbReference>
<dbReference type="AlphaFoldDB" id="A0A848LGK8"/>
<organism evidence="3 4">
    <name type="scientific">Pyxidicoccus fallax</name>
    <dbReference type="NCBI Taxonomy" id="394095"/>
    <lineage>
        <taxon>Bacteria</taxon>
        <taxon>Pseudomonadati</taxon>
        <taxon>Myxococcota</taxon>
        <taxon>Myxococcia</taxon>
        <taxon>Myxococcales</taxon>
        <taxon>Cystobacterineae</taxon>
        <taxon>Myxococcaceae</taxon>
        <taxon>Pyxidicoccus</taxon>
    </lineage>
</organism>
<dbReference type="Proteomes" id="UP000518300">
    <property type="component" value="Unassembled WGS sequence"/>
</dbReference>
<dbReference type="CDD" id="cd03414">
    <property type="entry name" value="CbiX_SirB_C"/>
    <property type="match status" value="1"/>
</dbReference>
<sequence length="420" mass="45888">MTIQPLAEQAATQGAPVTTFPARRRGVLLVGHGSRDPLALTEVRAFAEAFRARRPDWRVELAFVELTPPPLLEALDTLAAEVDEVLVVPLFLFTARHVKNDIPLALSLIRQKHPKVRFIAVQAFGVHPSLAQLAQARFEATVGGPLPAEVAAKTAVVMLGRGSSDPDANGDFVKLSRLFAEGRGLAQVVPAFIGVTTPKLDDVLDLLARARAERVVVVPYLLFTGVLLQKVREQVAKFGERYPWVRAELAPHLWDGPTEPLLDHVARRIEDALAGGAPLPCDTCQYRVPLAGLQREVGGLRALLWSIRHRETHTQAAPHPHAHRALEKHVLICGNADCADRGSLGLLDAVRRRLKVFGKARTVRVTRTSCMGRCGEGPTVAVYPDGVWYRGVTEADAQELVDEHLVGDRLVGRLVDNIMS</sequence>